<dbReference type="InterPro" id="IPR002022">
    <property type="entry name" value="Pec_lyase"/>
</dbReference>
<evidence type="ECO:0000256" key="1">
    <source>
        <dbReference type="ARBA" id="ARBA00023239"/>
    </source>
</evidence>
<sequence length="428" mass="46821">MNSPARRVLAAAAIAVLAATAVPGAADAHGRFDLGRQAIAADDGWAAYDGGTTGGSDAARDHVYTVDTWAELKAAVAGDEPKIVKVKGDIDAWTDAEGNALTCEDWNDPGYTWESYLETYDPEVWGWNAPSGPVEQARVRSYNAYRQHVLLSIGANTTIVGAGDASVTHGAFFISNTENVIVRNLGVHDSYDCFPAWEGTAWDGEFDNFEVSGSTHVWLDHLTVTDGTTHDYQAPVIWGARVEYLDGAIDIVRASDLVTVSWNHIQNHDKTMLIGNTDSDRYGEDDKLRVTVHHNWFENAAQRAPRLRWGQNHVYNNYYTYDPDSGYPYFYSIGAGRYSQIYAENNAWDVEGVDASAAIYNWGGDAMHVEGSLFNGQRTDLLAAWNEANPEAPMSDTVTELPVLHGKIHAVRLVPILVPAWAGAGRLG</sequence>
<comment type="subcellular location">
    <subcellularLocation>
        <location evidence="2">Secreted</location>
    </subcellularLocation>
</comment>
<gene>
    <name evidence="5" type="ORF">O1R50_01125</name>
</gene>
<dbReference type="InterPro" id="IPR011050">
    <property type="entry name" value="Pectin_lyase_fold/virulence"/>
</dbReference>
<feature type="chain" id="PRO_5040964252" description="Pectate lyase domain-containing protein" evidence="3">
    <location>
        <begin position="29"/>
        <end position="428"/>
    </location>
</feature>
<evidence type="ECO:0000313" key="5">
    <source>
        <dbReference type="EMBL" id="MDA1358208.1"/>
    </source>
</evidence>
<protein>
    <recommendedName>
        <fullName evidence="4">Pectate lyase domain-containing protein</fullName>
    </recommendedName>
</protein>
<dbReference type="GO" id="GO:0000272">
    <property type="term" value="P:polysaccharide catabolic process"/>
    <property type="evidence" value="ECO:0007669"/>
    <property type="project" value="UniProtKB-KW"/>
</dbReference>
<reference evidence="5" key="1">
    <citation type="submission" date="2022-12" db="EMBL/GenBank/DDBJ databases">
        <title>Gycomyces niveus sp.nov.,a novel actinomycete isolated from soil in Shouguan.</title>
        <authorList>
            <person name="Yang X."/>
        </authorList>
    </citation>
    <scope>NUCLEOTIDE SEQUENCE</scope>
    <source>
        <strain evidence="5">NEAU-A15</strain>
    </source>
</reference>
<evidence type="ECO:0000313" key="6">
    <source>
        <dbReference type="Proteomes" id="UP001146067"/>
    </source>
</evidence>
<dbReference type="Proteomes" id="UP001146067">
    <property type="component" value="Unassembled WGS sequence"/>
</dbReference>
<keyword evidence="3" id="KW-0732">Signal</keyword>
<organism evidence="5 6">
    <name type="scientific">Glycomyces luteolus</name>
    <dbReference type="NCBI Taxonomy" id="2670330"/>
    <lineage>
        <taxon>Bacteria</taxon>
        <taxon>Bacillati</taxon>
        <taxon>Actinomycetota</taxon>
        <taxon>Actinomycetes</taxon>
        <taxon>Glycomycetales</taxon>
        <taxon>Glycomycetaceae</taxon>
        <taxon>Glycomyces</taxon>
    </lineage>
</organism>
<comment type="caution">
    <text evidence="5">The sequence shown here is derived from an EMBL/GenBank/DDBJ whole genome shotgun (WGS) entry which is preliminary data.</text>
</comment>
<keyword evidence="6" id="KW-1185">Reference proteome</keyword>
<evidence type="ECO:0000256" key="3">
    <source>
        <dbReference type="SAM" id="SignalP"/>
    </source>
</evidence>
<keyword evidence="1 2" id="KW-0456">Lyase</keyword>
<dbReference type="PANTHER" id="PTHR31683">
    <property type="entry name" value="PECTATE LYASE 18-RELATED"/>
    <property type="match status" value="1"/>
</dbReference>
<comment type="similarity">
    <text evidence="2">Belongs to the polysaccharide lyase 1 family.</text>
</comment>
<dbReference type="AlphaFoldDB" id="A0A9X3P758"/>
<proteinExistence type="inferred from homology"/>
<feature type="domain" description="Pectate lyase" evidence="4">
    <location>
        <begin position="106"/>
        <end position="354"/>
    </location>
</feature>
<dbReference type="SMART" id="SM00656">
    <property type="entry name" value="Amb_all"/>
    <property type="match status" value="1"/>
</dbReference>
<dbReference type="InterPro" id="IPR012334">
    <property type="entry name" value="Pectin_lyas_fold"/>
</dbReference>
<dbReference type="InterPro" id="IPR045032">
    <property type="entry name" value="PEL"/>
</dbReference>
<dbReference type="RefSeq" id="WP_270107989.1">
    <property type="nucleotide sequence ID" value="NZ_JAPZVP010000001.1"/>
</dbReference>
<dbReference type="EMBL" id="JAPZVP010000001">
    <property type="protein sequence ID" value="MDA1358208.1"/>
    <property type="molecule type" value="Genomic_DNA"/>
</dbReference>
<dbReference type="Gene3D" id="2.160.20.10">
    <property type="entry name" value="Single-stranded right-handed beta-helix, Pectin lyase-like"/>
    <property type="match status" value="1"/>
</dbReference>
<feature type="signal peptide" evidence="3">
    <location>
        <begin position="1"/>
        <end position="28"/>
    </location>
</feature>
<evidence type="ECO:0000259" key="4">
    <source>
        <dbReference type="SMART" id="SM00656"/>
    </source>
</evidence>
<name>A0A9X3P758_9ACTN</name>
<dbReference type="GO" id="GO:0005576">
    <property type="term" value="C:extracellular region"/>
    <property type="evidence" value="ECO:0007669"/>
    <property type="project" value="UniProtKB-SubCell"/>
</dbReference>
<dbReference type="SUPFAM" id="SSF51126">
    <property type="entry name" value="Pectin lyase-like"/>
    <property type="match status" value="1"/>
</dbReference>
<dbReference type="Pfam" id="PF00544">
    <property type="entry name" value="Pectate_lyase_4"/>
    <property type="match status" value="2"/>
</dbReference>
<dbReference type="GO" id="GO:0030570">
    <property type="term" value="F:pectate lyase activity"/>
    <property type="evidence" value="ECO:0007669"/>
    <property type="project" value="InterPro"/>
</dbReference>
<dbReference type="PANTHER" id="PTHR31683:SF18">
    <property type="entry name" value="PECTATE LYASE 21-RELATED"/>
    <property type="match status" value="1"/>
</dbReference>
<keyword evidence="2" id="KW-0964">Secreted</keyword>
<evidence type="ECO:0000256" key="2">
    <source>
        <dbReference type="RuleBase" id="RU361173"/>
    </source>
</evidence>
<keyword evidence="2" id="KW-0119">Carbohydrate metabolism</keyword>
<accession>A0A9X3P758</accession>
<keyword evidence="2" id="KW-0624">Polysaccharide degradation</keyword>